<dbReference type="PANTHER" id="PTHR12935:SF0">
    <property type="entry name" value="GAMMA-GLUTAMYLCYCLOTRANSFERASE"/>
    <property type="match status" value="1"/>
</dbReference>
<dbReference type="InterPro" id="IPR013024">
    <property type="entry name" value="GGCT-like"/>
</dbReference>
<reference evidence="6" key="1">
    <citation type="submission" date="2023-06" db="EMBL/GenBank/DDBJ databases">
        <title>Genome-scale phylogeny and comparative genomics of the fungal order Sordariales.</title>
        <authorList>
            <consortium name="Lawrence Berkeley National Laboratory"/>
            <person name="Hensen N."/>
            <person name="Bonometti L."/>
            <person name="Westerberg I."/>
            <person name="Brannstrom I.O."/>
            <person name="Guillou S."/>
            <person name="Cros-Aarteil S."/>
            <person name="Calhoun S."/>
            <person name="Haridas S."/>
            <person name="Kuo A."/>
            <person name="Mondo S."/>
            <person name="Pangilinan J."/>
            <person name="Riley R."/>
            <person name="LaButti K."/>
            <person name="Andreopoulos B."/>
            <person name="Lipzen A."/>
            <person name="Chen C."/>
            <person name="Yanf M."/>
            <person name="Daum C."/>
            <person name="Ng V."/>
            <person name="Clum A."/>
            <person name="Steindorff A."/>
            <person name="Ohm R."/>
            <person name="Martin F."/>
            <person name="Silar P."/>
            <person name="Natvig D."/>
            <person name="Lalanne C."/>
            <person name="Gautier V."/>
            <person name="Ament-velasquez S.L."/>
            <person name="Kruys A."/>
            <person name="Hutchinson M.I."/>
            <person name="Powell A.J."/>
            <person name="Barry K."/>
            <person name="Miller A.N."/>
            <person name="Grigoriev I.V."/>
            <person name="Debuchy R."/>
            <person name="Gladieux P."/>
            <person name="Thoren M.H."/>
            <person name="Johannesson H."/>
        </authorList>
    </citation>
    <scope>NUCLEOTIDE SEQUENCE</scope>
    <source>
        <strain evidence="6">SMH3391-2</strain>
    </source>
</reference>
<organism evidence="6 7">
    <name type="scientific">Bombardia bombarda</name>
    <dbReference type="NCBI Taxonomy" id="252184"/>
    <lineage>
        <taxon>Eukaryota</taxon>
        <taxon>Fungi</taxon>
        <taxon>Dikarya</taxon>
        <taxon>Ascomycota</taxon>
        <taxon>Pezizomycotina</taxon>
        <taxon>Sordariomycetes</taxon>
        <taxon>Sordariomycetidae</taxon>
        <taxon>Sordariales</taxon>
        <taxon>Lasiosphaeriaceae</taxon>
        <taxon>Bombardia</taxon>
    </lineage>
</organism>
<evidence type="ECO:0000313" key="7">
    <source>
        <dbReference type="Proteomes" id="UP001174934"/>
    </source>
</evidence>
<dbReference type="Gene3D" id="3.10.490.10">
    <property type="entry name" value="Gamma-glutamyl cyclotransferase-like"/>
    <property type="match status" value="1"/>
</dbReference>
<dbReference type="CDD" id="cd06661">
    <property type="entry name" value="GGCT_like"/>
    <property type="match status" value="1"/>
</dbReference>
<feature type="domain" description="Gamma-glutamylcyclotransferase AIG2-like" evidence="5">
    <location>
        <begin position="24"/>
        <end position="111"/>
    </location>
</feature>
<dbReference type="Pfam" id="PF06094">
    <property type="entry name" value="GGACT"/>
    <property type="match status" value="1"/>
</dbReference>
<dbReference type="SUPFAM" id="SSF110857">
    <property type="entry name" value="Gamma-glutamyl cyclotransferase-like"/>
    <property type="match status" value="1"/>
</dbReference>
<dbReference type="EC" id="4.3.2.9" evidence="1"/>
<dbReference type="AlphaFoldDB" id="A0AA39WUA5"/>
<accession>A0AA39WUA5</accession>
<evidence type="ECO:0000256" key="1">
    <source>
        <dbReference type="ARBA" id="ARBA00012346"/>
    </source>
</evidence>
<dbReference type="EMBL" id="JAULSR010000004">
    <property type="protein sequence ID" value="KAK0621748.1"/>
    <property type="molecule type" value="Genomic_DNA"/>
</dbReference>
<keyword evidence="7" id="KW-1185">Reference proteome</keyword>
<keyword evidence="2" id="KW-0456">Lyase</keyword>
<sequence>MSSSNTPLSRISEKPEVDDGGKLYFAYGSNMHLRQMENRCPDSTLFGVGILQRYRWQTNSRGGGNVMETGNGEDWVEGIVFKVPAKDLQDLRRFEGVDKQLFVEKEIDTEIDHLRIRQFEGRPPGVVADVLEWDGKNHCVFVKNADGVSGGIWGGDETMVQKVLVYVSHEQYQVPGDIRQEYIGRMRLASTDASSLGVSQRYIETMLGPVIYGK</sequence>
<comment type="caution">
    <text evidence="6">The sequence shown here is derived from an EMBL/GenBank/DDBJ whole genome shotgun (WGS) entry which is preliminary data.</text>
</comment>
<evidence type="ECO:0000256" key="3">
    <source>
        <dbReference type="PIRSR" id="PIRSR617939-1"/>
    </source>
</evidence>
<evidence type="ECO:0000259" key="5">
    <source>
        <dbReference type="Pfam" id="PF06094"/>
    </source>
</evidence>
<dbReference type="InterPro" id="IPR036568">
    <property type="entry name" value="GGCT-like_sf"/>
</dbReference>
<evidence type="ECO:0000256" key="2">
    <source>
        <dbReference type="ARBA" id="ARBA00023239"/>
    </source>
</evidence>
<feature type="active site" description="Proton acceptor" evidence="3">
    <location>
        <position position="95"/>
    </location>
</feature>
<proteinExistence type="predicted"/>
<protein>
    <recommendedName>
        <fullName evidence="1">gamma-glutamylcyclotransferase</fullName>
        <ecNumber evidence="1">4.3.2.9</ecNumber>
    </recommendedName>
</protein>
<dbReference type="GO" id="GO:0003839">
    <property type="term" value="F:gamma-glutamylcyclotransferase activity"/>
    <property type="evidence" value="ECO:0007669"/>
    <property type="project" value="UniProtKB-EC"/>
</dbReference>
<dbReference type="Proteomes" id="UP001174934">
    <property type="component" value="Unassembled WGS sequence"/>
</dbReference>
<dbReference type="PANTHER" id="PTHR12935">
    <property type="entry name" value="GAMMA-GLUTAMYLCYCLOTRANSFERASE"/>
    <property type="match status" value="1"/>
</dbReference>
<gene>
    <name evidence="6" type="ORF">B0T17DRAFT_618157</name>
</gene>
<dbReference type="InterPro" id="IPR017939">
    <property type="entry name" value="G-Glutamylcylcotransferase"/>
</dbReference>
<feature type="binding site" evidence="4">
    <location>
        <begin position="24"/>
        <end position="29"/>
    </location>
    <ligand>
        <name>substrate</name>
    </ligand>
</feature>
<dbReference type="InterPro" id="IPR009288">
    <property type="entry name" value="AIG2-like_dom"/>
</dbReference>
<evidence type="ECO:0000256" key="4">
    <source>
        <dbReference type="PIRSR" id="PIRSR617939-2"/>
    </source>
</evidence>
<name>A0AA39WUA5_9PEZI</name>
<evidence type="ECO:0000313" key="6">
    <source>
        <dbReference type="EMBL" id="KAK0621748.1"/>
    </source>
</evidence>